<comment type="similarity">
    <text evidence="2">Belongs to the EfeM/EfeO family.</text>
</comment>
<evidence type="ECO:0000256" key="3">
    <source>
        <dbReference type="ARBA" id="ARBA00022729"/>
    </source>
</evidence>
<dbReference type="InterPro" id="IPR050894">
    <property type="entry name" value="EfeM/EfeO_iron_uptake"/>
</dbReference>
<gene>
    <name evidence="5" type="ORF">BKA23_3051</name>
</gene>
<dbReference type="EMBL" id="VIVQ01000003">
    <property type="protein sequence ID" value="TWE09349.1"/>
    <property type="molecule type" value="Genomic_DNA"/>
</dbReference>
<comment type="subcellular location">
    <subcellularLocation>
        <location evidence="1">Cell envelope</location>
    </subcellularLocation>
</comment>
<dbReference type="Pfam" id="PF09375">
    <property type="entry name" value="Peptidase_M75"/>
    <property type="match status" value="1"/>
</dbReference>
<keyword evidence="3" id="KW-0732">Signal</keyword>
<dbReference type="Gene3D" id="1.20.1420.20">
    <property type="entry name" value="M75 peptidase, HXXE motif"/>
    <property type="match status" value="1"/>
</dbReference>
<dbReference type="InterPro" id="IPR038352">
    <property type="entry name" value="Imelysin_sf"/>
</dbReference>
<protein>
    <submittedName>
        <fullName evidence="5">Iron uptake system component EfeO</fullName>
    </submittedName>
</protein>
<reference evidence="5 6" key="1">
    <citation type="submission" date="2019-06" db="EMBL/GenBank/DDBJ databases">
        <title>Sequencing the genomes of 1000 actinobacteria strains.</title>
        <authorList>
            <person name="Klenk H.-P."/>
        </authorList>
    </citation>
    <scope>NUCLEOTIDE SEQUENCE [LARGE SCALE GENOMIC DNA]</scope>
    <source>
        <strain evidence="5 6">DSM 19560</strain>
    </source>
</reference>
<evidence type="ECO:0000256" key="1">
    <source>
        <dbReference type="ARBA" id="ARBA00004196"/>
    </source>
</evidence>
<dbReference type="OrthoDB" id="7260758at2"/>
<keyword evidence="6" id="KW-1185">Reference proteome</keyword>
<dbReference type="PANTHER" id="PTHR39192:SF1">
    <property type="entry name" value="IRON UPTAKE SYSTEM COMPONENT EFEO"/>
    <property type="match status" value="1"/>
</dbReference>
<sequence>MRGAKLRAVWQFVDAGVNSCQHRAEAAEAAPSLIRVSRPTWIRSLLIAPLAVALAGCASSSSHSASNAPVQVSLSHCGQGWTHATAGPVTVPLMNTDTSAGEVYLETTQGAIVAEVDPMGPGETATLRASVGAGSYHLVCSINDSDPVTGPTISVTGNAKGQTLPVQPVTAGELTPAAVTYQEWILGRLVGLRSQVTTLSNDLSSGDLGAARRDWLTADTTYNTLGAAYDAFGDLGDAIDGDAHGLSGGTADPHWQGLERIEFGLWNGQSATTLAPLGRTLVSNVIALRSNFAAAEEDPTDIVLRTHEISEDTLQVTLAGVDDYGAHAELAEASAQLSGTTELLSLVKPFLQPRDPQFAQIAPAISQAQSDIAAQHGVWSTTQLPPSAGHELVDSDISGLTELLAPEASMLEPRVATP</sequence>
<evidence type="ECO:0000256" key="2">
    <source>
        <dbReference type="ARBA" id="ARBA00005989"/>
    </source>
</evidence>
<dbReference type="PANTHER" id="PTHR39192">
    <property type="entry name" value="IRON UPTAKE SYSTEM COMPONENT EFEO"/>
    <property type="match status" value="1"/>
</dbReference>
<evidence type="ECO:0000313" key="5">
    <source>
        <dbReference type="EMBL" id="TWE09349.1"/>
    </source>
</evidence>
<feature type="domain" description="Imelysin-like" evidence="4">
    <location>
        <begin position="192"/>
        <end position="405"/>
    </location>
</feature>
<name>A0A561E170_9MICO</name>
<dbReference type="Proteomes" id="UP000318297">
    <property type="component" value="Unassembled WGS sequence"/>
</dbReference>
<dbReference type="GO" id="GO:0030313">
    <property type="term" value="C:cell envelope"/>
    <property type="evidence" value="ECO:0007669"/>
    <property type="project" value="UniProtKB-SubCell"/>
</dbReference>
<organism evidence="5 6">
    <name type="scientific">Rudaeicoccus suwonensis</name>
    <dbReference type="NCBI Taxonomy" id="657409"/>
    <lineage>
        <taxon>Bacteria</taxon>
        <taxon>Bacillati</taxon>
        <taxon>Actinomycetota</taxon>
        <taxon>Actinomycetes</taxon>
        <taxon>Micrococcales</taxon>
        <taxon>Dermacoccaceae</taxon>
        <taxon>Rudaeicoccus</taxon>
    </lineage>
</organism>
<dbReference type="AlphaFoldDB" id="A0A561E170"/>
<accession>A0A561E170</accession>
<dbReference type="InterPro" id="IPR018976">
    <property type="entry name" value="Imelysin-like"/>
</dbReference>
<evidence type="ECO:0000313" key="6">
    <source>
        <dbReference type="Proteomes" id="UP000318297"/>
    </source>
</evidence>
<dbReference type="InterPro" id="IPR034981">
    <property type="entry name" value="Imelysin-like_EfeO/Algp7"/>
</dbReference>
<dbReference type="CDD" id="cd14656">
    <property type="entry name" value="Imelysin-like_EfeO"/>
    <property type="match status" value="1"/>
</dbReference>
<comment type="caution">
    <text evidence="5">The sequence shown here is derived from an EMBL/GenBank/DDBJ whole genome shotgun (WGS) entry which is preliminary data.</text>
</comment>
<proteinExistence type="inferred from homology"/>
<evidence type="ECO:0000259" key="4">
    <source>
        <dbReference type="Pfam" id="PF09375"/>
    </source>
</evidence>